<name>A0A1G8UWQ0_9EURY</name>
<protein>
    <submittedName>
        <fullName evidence="1">Uncharacterized protein</fullName>
    </submittedName>
</protein>
<dbReference type="OrthoDB" id="209683at2157"/>
<evidence type="ECO:0000313" key="2">
    <source>
        <dbReference type="Proteomes" id="UP000198856"/>
    </source>
</evidence>
<reference evidence="1 2" key="1">
    <citation type="submission" date="2016-10" db="EMBL/GenBank/DDBJ databases">
        <authorList>
            <person name="de Groot N.N."/>
        </authorList>
    </citation>
    <scope>NUCLEOTIDE SEQUENCE [LARGE SCALE GENOMIC DNA]</scope>
    <source>
        <strain evidence="1 2">IBRC-M10015</strain>
    </source>
</reference>
<proteinExistence type="predicted"/>
<dbReference type="EMBL" id="FNFC01000005">
    <property type="protein sequence ID" value="SDJ57350.1"/>
    <property type="molecule type" value="Genomic_DNA"/>
</dbReference>
<sequence length="124" mass="13882">MGEPSFAIPVHPTRTYPYSGGLKYEGGTLFRVCPDEDHPTDELASLVETVLEAGPYRYGDFVSLPMPLYLVRDDETGDVFRVSVRDGAIRFHVLPETGAPGLQALYGRLTERTESDWCVERETE</sequence>
<keyword evidence="2" id="KW-1185">Reference proteome</keyword>
<dbReference type="RefSeq" id="WP_092700981.1">
    <property type="nucleotide sequence ID" value="NZ_FNFC01000005.1"/>
</dbReference>
<organism evidence="1 2">
    <name type="scientific">Halovenus aranensis</name>
    <dbReference type="NCBI Taxonomy" id="890420"/>
    <lineage>
        <taxon>Archaea</taxon>
        <taxon>Methanobacteriati</taxon>
        <taxon>Methanobacteriota</taxon>
        <taxon>Stenosarchaea group</taxon>
        <taxon>Halobacteria</taxon>
        <taxon>Halobacteriales</taxon>
        <taxon>Haloarculaceae</taxon>
        <taxon>Halovenus</taxon>
    </lineage>
</organism>
<gene>
    <name evidence="1" type="ORF">SAMN05216226_105125</name>
</gene>
<dbReference type="AlphaFoldDB" id="A0A1G8UWQ0"/>
<dbReference type="Proteomes" id="UP000198856">
    <property type="component" value="Unassembled WGS sequence"/>
</dbReference>
<accession>A0A1G8UWQ0</accession>
<evidence type="ECO:0000313" key="1">
    <source>
        <dbReference type="EMBL" id="SDJ57350.1"/>
    </source>
</evidence>